<feature type="transmembrane region" description="Helical" evidence="1">
    <location>
        <begin position="55"/>
        <end position="74"/>
    </location>
</feature>
<evidence type="ECO:0000256" key="1">
    <source>
        <dbReference type="SAM" id="Phobius"/>
    </source>
</evidence>
<keyword evidence="1" id="KW-1133">Transmembrane helix</keyword>
<sequence>MYNGDSKAHPAGQWTTGICGCCEDPGNCCMTCCCPCVTFGQSAEVVDKGKTSCGAAGLIFYLVAHIGCACLYSFTYRSKLRGLFSLPEEPCNDCCVHYWCIYCAICQEYRELKNRGFDPSLGWTGNEEKLNRANQMPPSVAPGMTR</sequence>
<reference evidence="2" key="1">
    <citation type="submission" date="2020-09" db="EMBL/GenBank/DDBJ databases">
        <title>Genome-Enabled Discovery of Anthraquinone Biosynthesis in Senna tora.</title>
        <authorList>
            <person name="Kang S.-H."/>
            <person name="Pandey R.P."/>
            <person name="Lee C.-M."/>
            <person name="Sim J.-S."/>
            <person name="Jeong J.-T."/>
            <person name="Choi B.-S."/>
            <person name="Jung M."/>
            <person name="Ginzburg D."/>
            <person name="Zhao K."/>
            <person name="Won S.Y."/>
            <person name="Oh T.-J."/>
            <person name="Yu Y."/>
            <person name="Kim N.-H."/>
            <person name="Lee O.R."/>
            <person name="Lee T.-H."/>
            <person name="Bashyal P."/>
            <person name="Kim T.-S."/>
            <person name="Lee W.-H."/>
            <person name="Kawkins C."/>
            <person name="Kim C.-K."/>
            <person name="Kim J.S."/>
            <person name="Ahn B.O."/>
            <person name="Rhee S.Y."/>
            <person name="Sohng J.K."/>
        </authorList>
    </citation>
    <scope>NUCLEOTIDE SEQUENCE</scope>
    <source>
        <tissue evidence="2">Leaf</tissue>
    </source>
</reference>
<evidence type="ECO:0000313" key="2">
    <source>
        <dbReference type="EMBL" id="KAF7813796.1"/>
    </source>
</evidence>
<evidence type="ECO:0000313" key="3">
    <source>
        <dbReference type="Proteomes" id="UP000634136"/>
    </source>
</evidence>
<dbReference type="NCBIfam" id="TIGR01571">
    <property type="entry name" value="A_thal_Cys_rich"/>
    <property type="match status" value="1"/>
</dbReference>
<dbReference type="EMBL" id="JAAIUW010000010">
    <property type="protein sequence ID" value="KAF7813796.1"/>
    <property type="molecule type" value="Genomic_DNA"/>
</dbReference>
<dbReference type="OrthoDB" id="1045822at2759"/>
<keyword evidence="1" id="KW-0472">Membrane</keyword>
<proteinExistence type="predicted"/>
<gene>
    <name evidence="2" type="ORF">G2W53_034772</name>
</gene>
<dbReference type="InterPro" id="IPR006461">
    <property type="entry name" value="PLAC_motif_containing"/>
</dbReference>
<protein>
    <submittedName>
        <fullName evidence="2">Cell number regulator 2-like</fullName>
    </submittedName>
</protein>
<dbReference type="Proteomes" id="UP000634136">
    <property type="component" value="Unassembled WGS sequence"/>
</dbReference>
<keyword evidence="1" id="KW-0812">Transmembrane</keyword>
<comment type="caution">
    <text evidence="2">The sequence shown here is derived from an EMBL/GenBank/DDBJ whole genome shotgun (WGS) entry which is preliminary data.</text>
</comment>
<dbReference type="AlphaFoldDB" id="A0A834T3X0"/>
<dbReference type="PANTHER" id="PTHR15907">
    <property type="entry name" value="DUF614 FAMILY PROTEIN-RELATED"/>
    <property type="match status" value="1"/>
</dbReference>
<keyword evidence="3" id="KW-1185">Reference proteome</keyword>
<name>A0A834T3X0_9FABA</name>
<dbReference type="Pfam" id="PF04749">
    <property type="entry name" value="PLAC8"/>
    <property type="match status" value="1"/>
</dbReference>
<accession>A0A834T3X0</accession>
<dbReference type="PROSITE" id="PS51257">
    <property type="entry name" value="PROKAR_LIPOPROTEIN"/>
    <property type="match status" value="1"/>
</dbReference>
<organism evidence="2 3">
    <name type="scientific">Senna tora</name>
    <dbReference type="NCBI Taxonomy" id="362788"/>
    <lineage>
        <taxon>Eukaryota</taxon>
        <taxon>Viridiplantae</taxon>
        <taxon>Streptophyta</taxon>
        <taxon>Embryophyta</taxon>
        <taxon>Tracheophyta</taxon>
        <taxon>Spermatophyta</taxon>
        <taxon>Magnoliopsida</taxon>
        <taxon>eudicotyledons</taxon>
        <taxon>Gunneridae</taxon>
        <taxon>Pentapetalae</taxon>
        <taxon>rosids</taxon>
        <taxon>fabids</taxon>
        <taxon>Fabales</taxon>
        <taxon>Fabaceae</taxon>
        <taxon>Caesalpinioideae</taxon>
        <taxon>Cassia clade</taxon>
        <taxon>Senna</taxon>
    </lineage>
</organism>